<name>A0A0W0GL30_9CHLR</name>
<dbReference type="Pfam" id="PF13411">
    <property type="entry name" value="MerR_1"/>
    <property type="match status" value="1"/>
</dbReference>
<organism evidence="6 7">
    <name type="scientific">Dehalogenimonas alkenigignens</name>
    <dbReference type="NCBI Taxonomy" id="1217799"/>
    <lineage>
        <taxon>Bacteria</taxon>
        <taxon>Bacillati</taxon>
        <taxon>Chloroflexota</taxon>
        <taxon>Dehalococcoidia</taxon>
        <taxon>Dehalococcoidales</taxon>
        <taxon>Dehalococcoidaceae</taxon>
        <taxon>Dehalogenimonas</taxon>
    </lineage>
</organism>
<dbReference type="InterPro" id="IPR009061">
    <property type="entry name" value="DNA-bd_dom_put_sf"/>
</dbReference>
<evidence type="ECO:0000256" key="3">
    <source>
        <dbReference type="ARBA" id="ARBA00023159"/>
    </source>
</evidence>
<gene>
    <name evidence="6" type="ORF">DEALK_01360</name>
</gene>
<keyword evidence="2" id="KW-0238">DNA-binding</keyword>
<protein>
    <submittedName>
        <fullName evidence="6">Transcriptional regulator, MerR family</fullName>
    </submittedName>
</protein>
<dbReference type="Pfam" id="PF07739">
    <property type="entry name" value="TipAS"/>
    <property type="match status" value="1"/>
</dbReference>
<dbReference type="RefSeq" id="WP_058437752.1">
    <property type="nucleotide sequence ID" value="NZ_KQ758903.1"/>
</dbReference>
<sequence length="253" mass="29191">MAVARSYATGELAKLSGVSPRTLQFYDKIGLLKPESYSESGYRRYDDSAALRLQQILFFRELGFELSDIKTIMEKPDFDLLSAMESHREALRKKSDRLSELLVTVDSTIRRLKGEKEMEIKDYYKGFSDKEIDSMRQEAREKYGEKTVAESEARVVAMGKAKLDAVQAEFGEIYQKIVASMGKGPESKEVQEQIARWRLLMENFHHYTDEMILGLGRMYSEDSRFAAFYLKFHPEMPGFMTSAIECYIASRKK</sequence>
<evidence type="ECO:0000256" key="1">
    <source>
        <dbReference type="ARBA" id="ARBA00023015"/>
    </source>
</evidence>
<evidence type="ECO:0000313" key="7">
    <source>
        <dbReference type="Proteomes" id="UP000053947"/>
    </source>
</evidence>
<comment type="caution">
    <text evidence="6">The sequence shown here is derived from an EMBL/GenBank/DDBJ whole genome shotgun (WGS) entry which is preliminary data.</text>
</comment>
<keyword evidence="7" id="KW-1185">Reference proteome</keyword>
<evidence type="ECO:0000313" key="6">
    <source>
        <dbReference type="EMBL" id="KTB49224.1"/>
    </source>
</evidence>
<dbReference type="Gene3D" id="1.10.490.50">
    <property type="entry name" value="Antibiotic binding domain of TipA-like multidrug resistance regulators"/>
    <property type="match status" value="1"/>
</dbReference>
<dbReference type="SUPFAM" id="SSF89082">
    <property type="entry name" value="Antibiotic binding domain of TipA-like multidrug resistance regulators"/>
    <property type="match status" value="1"/>
</dbReference>
<evidence type="ECO:0000259" key="5">
    <source>
        <dbReference type="PROSITE" id="PS50937"/>
    </source>
</evidence>
<evidence type="ECO:0000256" key="4">
    <source>
        <dbReference type="ARBA" id="ARBA00023163"/>
    </source>
</evidence>
<keyword evidence="1" id="KW-0805">Transcription regulation</keyword>
<evidence type="ECO:0000256" key="2">
    <source>
        <dbReference type="ARBA" id="ARBA00023125"/>
    </source>
</evidence>
<dbReference type="CDD" id="cd01106">
    <property type="entry name" value="HTH_TipAL-Mta"/>
    <property type="match status" value="1"/>
</dbReference>
<dbReference type="EMBL" id="LFDV01000001">
    <property type="protein sequence ID" value="KTB49224.1"/>
    <property type="molecule type" value="Genomic_DNA"/>
</dbReference>
<keyword evidence="4" id="KW-0804">Transcription</keyword>
<dbReference type="InterPro" id="IPR047057">
    <property type="entry name" value="MerR_fam"/>
</dbReference>
<dbReference type="InterPro" id="IPR000551">
    <property type="entry name" value="MerR-type_HTH_dom"/>
</dbReference>
<accession>A0A0W0GL30</accession>
<dbReference type="GO" id="GO:0003700">
    <property type="term" value="F:DNA-binding transcription factor activity"/>
    <property type="evidence" value="ECO:0007669"/>
    <property type="project" value="InterPro"/>
</dbReference>
<dbReference type="Proteomes" id="UP000053947">
    <property type="component" value="Unassembled WGS sequence"/>
</dbReference>
<dbReference type="PANTHER" id="PTHR30204">
    <property type="entry name" value="REDOX-CYCLING DRUG-SENSING TRANSCRIPTIONAL ACTIVATOR SOXR"/>
    <property type="match status" value="1"/>
</dbReference>
<proteinExistence type="predicted"/>
<dbReference type="SMART" id="SM00422">
    <property type="entry name" value="HTH_MERR"/>
    <property type="match status" value="1"/>
</dbReference>
<dbReference type="PROSITE" id="PS50937">
    <property type="entry name" value="HTH_MERR_2"/>
    <property type="match status" value="1"/>
</dbReference>
<dbReference type="InterPro" id="IPR012925">
    <property type="entry name" value="TipAS_dom"/>
</dbReference>
<dbReference type="SUPFAM" id="SSF46955">
    <property type="entry name" value="Putative DNA-binding domain"/>
    <property type="match status" value="1"/>
</dbReference>
<dbReference type="Gene3D" id="1.10.1660.10">
    <property type="match status" value="1"/>
</dbReference>
<dbReference type="PANTHER" id="PTHR30204:SF90">
    <property type="entry name" value="HTH-TYPE TRANSCRIPTIONAL ACTIVATOR MTA"/>
    <property type="match status" value="1"/>
</dbReference>
<keyword evidence="3" id="KW-0010">Activator</keyword>
<dbReference type="STRING" id="1217799.DEALK_01360"/>
<dbReference type="PRINTS" id="PR00040">
    <property type="entry name" value="HTHMERR"/>
</dbReference>
<feature type="domain" description="HTH merR-type" evidence="5">
    <location>
        <begin position="6"/>
        <end position="75"/>
    </location>
</feature>
<reference evidence="6 7" key="1">
    <citation type="submission" date="2015-06" db="EMBL/GenBank/DDBJ databases">
        <title>Genome sequence of the organohalide-respiring Dehalogenimonas alkenigignens type strain (IP3-3T).</title>
        <authorList>
            <person name="Key T.A."/>
            <person name="Richmond D.P."/>
            <person name="Bowman K.S."/>
            <person name="Cho Y.-J."/>
            <person name="Chun J."/>
            <person name="da Costa M.S."/>
            <person name="Rainey F.A."/>
            <person name="Moe W.M."/>
        </authorList>
    </citation>
    <scope>NUCLEOTIDE SEQUENCE [LARGE SCALE GENOMIC DNA]</scope>
    <source>
        <strain evidence="6 7">IP3-3</strain>
    </source>
</reference>
<dbReference type="InterPro" id="IPR036244">
    <property type="entry name" value="TipA-like_antibiotic-bd"/>
</dbReference>
<dbReference type="AlphaFoldDB" id="A0A0W0GL30"/>
<dbReference type="GO" id="GO:0003677">
    <property type="term" value="F:DNA binding"/>
    <property type="evidence" value="ECO:0007669"/>
    <property type="project" value="UniProtKB-KW"/>
</dbReference>